<dbReference type="PROSITE" id="PS51371">
    <property type="entry name" value="CBS"/>
    <property type="match status" value="1"/>
</dbReference>
<dbReference type="Proteomes" id="UP000634136">
    <property type="component" value="Unassembled WGS sequence"/>
</dbReference>
<dbReference type="InterPro" id="IPR000644">
    <property type="entry name" value="CBS_dom"/>
</dbReference>
<dbReference type="InterPro" id="IPR046342">
    <property type="entry name" value="CBS_dom_sf"/>
</dbReference>
<evidence type="ECO:0000256" key="2">
    <source>
        <dbReference type="ARBA" id="ARBA00023122"/>
    </source>
</evidence>
<dbReference type="EMBL" id="JAAIUW010000009">
    <property type="protein sequence ID" value="KAF7814380.1"/>
    <property type="molecule type" value="Genomic_DNA"/>
</dbReference>
<sequence length="164" mass="18534">MEVFSKGVHRALIPIYSQIEHKVSQSGGVELVESSSGYQMLTQMDVVRFLMHCRTPRECEDDHKQLINGRCRKLIGTFSATDLRGCYFETLKSWLGKSALAFTTQDKARELVSCYGESPLLQVMEKAVTKCVHRIWVVDQQDLLVGIVSLSDIIRVIRTSLIAI</sequence>
<dbReference type="GO" id="GO:0005634">
    <property type="term" value="C:nucleus"/>
    <property type="evidence" value="ECO:0007669"/>
    <property type="project" value="TreeGrafter"/>
</dbReference>
<feature type="domain" description="CBS" evidence="4">
    <location>
        <begin position="107"/>
        <end position="164"/>
    </location>
</feature>
<keyword evidence="1" id="KW-0677">Repeat</keyword>
<dbReference type="SMART" id="SM00116">
    <property type="entry name" value="CBS"/>
    <property type="match status" value="1"/>
</dbReference>
<reference evidence="5" key="1">
    <citation type="submission" date="2020-09" db="EMBL/GenBank/DDBJ databases">
        <title>Genome-Enabled Discovery of Anthraquinone Biosynthesis in Senna tora.</title>
        <authorList>
            <person name="Kang S.-H."/>
            <person name="Pandey R.P."/>
            <person name="Lee C.-M."/>
            <person name="Sim J.-S."/>
            <person name="Jeong J.-T."/>
            <person name="Choi B.-S."/>
            <person name="Jung M."/>
            <person name="Ginzburg D."/>
            <person name="Zhao K."/>
            <person name="Won S.Y."/>
            <person name="Oh T.-J."/>
            <person name="Yu Y."/>
            <person name="Kim N.-H."/>
            <person name="Lee O.R."/>
            <person name="Lee T.-H."/>
            <person name="Bashyal P."/>
            <person name="Kim T.-S."/>
            <person name="Lee W.-H."/>
            <person name="Kawkins C."/>
            <person name="Kim C.-K."/>
            <person name="Kim J.S."/>
            <person name="Ahn B.O."/>
            <person name="Rhee S.Y."/>
            <person name="Sohng J.K."/>
        </authorList>
    </citation>
    <scope>NUCLEOTIDE SEQUENCE</scope>
    <source>
        <tissue evidence="5">Leaf</tissue>
    </source>
</reference>
<dbReference type="InterPro" id="IPR050511">
    <property type="entry name" value="AMPK_gamma/SDS23_families"/>
</dbReference>
<accession>A0A834T4B2</accession>
<evidence type="ECO:0000313" key="5">
    <source>
        <dbReference type="EMBL" id="KAF7814380.1"/>
    </source>
</evidence>
<evidence type="ECO:0000256" key="3">
    <source>
        <dbReference type="PROSITE-ProRule" id="PRU00703"/>
    </source>
</evidence>
<keyword evidence="6" id="KW-1185">Reference proteome</keyword>
<proteinExistence type="predicted"/>
<evidence type="ECO:0000313" key="6">
    <source>
        <dbReference type="Proteomes" id="UP000634136"/>
    </source>
</evidence>
<name>A0A834T4B2_9FABA</name>
<keyword evidence="2 3" id="KW-0129">CBS domain</keyword>
<organism evidence="5 6">
    <name type="scientific">Senna tora</name>
    <dbReference type="NCBI Taxonomy" id="362788"/>
    <lineage>
        <taxon>Eukaryota</taxon>
        <taxon>Viridiplantae</taxon>
        <taxon>Streptophyta</taxon>
        <taxon>Embryophyta</taxon>
        <taxon>Tracheophyta</taxon>
        <taxon>Spermatophyta</taxon>
        <taxon>Magnoliopsida</taxon>
        <taxon>eudicotyledons</taxon>
        <taxon>Gunneridae</taxon>
        <taxon>Pentapetalae</taxon>
        <taxon>rosids</taxon>
        <taxon>fabids</taxon>
        <taxon>Fabales</taxon>
        <taxon>Fabaceae</taxon>
        <taxon>Caesalpinioideae</taxon>
        <taxon>Cassia clade</taxon>
        <taxon>Senna</taxon>
    </lineage>
</organism>
<dbReference type="Pfam" id="PF00571">
    <property type="entry name" value="CBS"/>
    <property type="match status" value="1"/>
</dbReference>
<comment type="caution">
    <text evidence="5">The sequence shown here is derived from an EMBL/GenBank/DDBJ whole genome shotgun (WGS) entry which is preliminary data.</text>
</comment>
<dbReference type="AlphaFoldDB" id="A0A834T4B2"/>
<dbReference type="PANTHER" id="PTHR13780">
    <property type="entry name" value="AMP-ACTIVATED PROTEIN KINASE, GAMMA REGULATORY SUBUNIT"/>
    <property type="match status" value="1"/>
</dbReference>
<dbReference type="SUPFAM" id="SSF54631">
    <property type="entry name" value="CBS-domain pair"/>
    <property type="match status" value="1"/>
</dbReference>
<protein>
    <submittedName>
        <fullName evidence="5">SNF1-related protein kinase regulatory subunit gamma-like PV42a</fullName>
    </submittedName>
</protein>
<dbReference type="GO" id="GO:0005737">
    <property type="term" value="C:cytoplasm"/>
    <property type="evidence" value="ECO:0007669"/>
    <property type="project" value="TreeGrafter"/>
</dbReference>
<dbReference type="Gene3D" id="3.10.580.10">
    <property type="entry name" value="CBS-domain"/>
    <property type="match status" value="1"/>
</dbReference>
<evidence type="ECO:0000259" key="4">
    <source>
        <dbReference type="PROSITE" id="PS51371"/>
    </source>
</evidence>
<dbReference type="OrthoDB" id="449052at2759"/>
<dbReference type="PANTHER" id="PTHR13780:SF101">
    <property type="entry name" value="SNF1-RELATED PROTEIN KINASE REGULATORY SUBUNIT GAMMA-LIKE PV42A"/>
    <property type="match status" value="1"/>
</dbReference>
<evidence type="ECO:0000256" key="1">
    <source>
        <dbReference type="ARBA" id="ARBA00022737"/>
    </source>
</evidence>
<gene>
    <name evidence="5" type="ORF">G2W53_028349</name>
</gene>